<dbReference type="PRINTS" id="PR00465">
    <property type="entry name" value="EP450IV"/>
</dbReference>
<sequence length="532" mass="60046">MSIKLFANAILTTAGAFVIWVLVDAAEYILRPLVSPARKLRGPPSSSFVFGHMMDEDAPNVGGSGEVLHPHEIWRREYGHVYATRAFLGEIRCMLFDPRALSYVLENHATYTSPRTLRYILQRILGEGLIVAQGAEHKHQRRLLFLKPSRACPYFPRKAIELRDKLLAQTRISDKDDARIDMLHQLSLTALDIIGEAGFGYKFNALQEGTDASELSAAFHGIFSSSSGLGAFFVIKAFLPPFRLFIFDKREREIRKARRTMHRVGLELIRERLKEAKRGEEDSSRKDLLSLMVRSNLSTDLPPEQRLSLQQILNQIPTFILAGHETTSTSLAWCLFSLSQHKECQQRLRLEILEAMEQIGFKPSMDQLDSLPYLDAVVKETIRFHPATENAFRKALVDDVIPVSKPYVDIDGRQRTEISVKKGDVFMIPTFAINHLEEVWGPGANQFQPERWLSGVPPSHVKFGLPEGASYSTWGWGGSMTFLSGQRACIGFRFAVLEMKAILFQLVSALEFNLSVPASDIGKAHMYGLRSR</sequence>
<evidence type="ECO:0000256" key="1">
    <source>
        <dbReference type="ARBA" id="ARBA00001971"/>
    </source>
</evidence>
<dbReference type="PRINTS" id="PR00385">
    <property type="entry name" value="P450"/>
</dbReference>
<dbReference type="STRING" id="1109443.G4TPZ4"/>
<dbReference type="OMA" id="ASITWHH"/>
<dbReference type="Proteomes" id="UP000007148">
    <property type="component" value="Unassembled WGS sequence"/>
</dbReference>
<keyword evidence="5 9" id="KW-0479">Metal-binding</keyword>
<dbReference type="SUPFAM" id="SSF48264">
    <property type="entry name" value="Cytochrome P450"/>
    <property type="match status" value="1"/>
</dbReference>
<dbReference type="Pfam" id="PF00067">
    <property type="entry name" value="p450"/>
    <property type="match status" value="1"/>
</dbReference>
<evidence type="ECO:0000256" key="3">
    <source>
        <dbReference type="ARBA" id="ARBA00010617"/>
    </source>
</evidence>
<comment type="similarity">
    <text evidence="3">Belongs to the cytochrome P450 family.</text>
</comment>
<evidence type="ECO:0000256" key="7">
    <source>
        <dbReference type="ARBA" id="ARBA00023004"/>
    </source>
</evidence>
<dbReference type="InterPro" id="IPR050121">
    <property type="entry name" value="Cytochrome_P450_monoxygenase"/>
</dbReference>
<dbReference type="PANTHER" id="PTHR24305">
    <property type="entry name" value="CYTOCHROME P450"/>
    <property type="match status" value="1"/>
</dbReference>
<dbReference type="OrthoDB" id="1470350at2759"/>
<evidence type="ECO:0000313" key="11">
    <source>
        <dbReference type="Proteomes" id="UP000007148"/>
    </source>
</evidence>
<dbReference type="InterPro" id="IPR001128">
    <property type="entry name" value="Cyt_P450"/>
</dbReference>
<comment type="pathway">
    <text evidence="2">Secondary metabolite biosynthesis.</text>
</comment>
<comment type="caution">
    <text evidence="10">The sequence shown here is derived from an EMBL/GenBank/DDBJ whole genome shotgun (WGS) entry which is preliminary data.</text>
</comment>
<evidence type="ECO:0000256" key="4">
    <source>
        <dbReference type="ARBA" id="ARBA00022617"/>
    </source>
</evidence>
<evidence type="ECO:0000256" key="6">
    <source>
        <dbReference type="ARBA" id="ARBA00023002"/>
    </source>
</evidence>
<keyword evidence="8" id="KW-0503">Monooxygenase</keyword>
<dbReference type="eggNOG" id="KOG0157">
    <property type="taxonomic scope" value="Eukaryota"/>
</dbReference>
<dbReference type="GO" id="GO:0005506">
    <property type="term" value="F:iron ion binding"/>
    <property type="evidence" value="ECO:0007669"/>
    <property type="project" value="InterPro"/>
</dbReference>
<keyword evidence="11" id="KW-1185">Reference proteome</keyword>
<keyword evidence="4 9" id="KW-0349">Heme</keyword>
<keyword evidence="7 9" id="KW-0408">Iron</keyword>
<dbReference type="InParanoid" id="G4TPZ4"/>
<protein>
    <submittedName>
        <fullName evidence="10">Related to Cytochrome P450</fullName>
    </submittedName>
</protein>
<evidence type="ECO:0000256" key="2">
    <source>
        <dbReference type="ARBA" id="ARBA00005179"/>
    </source>
</evidence>
<name>G4TPZ4_SERID</name>
<gene>
    <name evidence="10" type="ORF">PIIN_07341</name>
</gene>
<dbReference type="Gene3D" id="1.10.630.10">
    <property type="entry name" value="Cytochrome P450"/>
    <property type="match status" value="1"/>
</dbReference>
<dbReference type="GO" id="GO:0016705">
    <property type="term" value="F:oxidoreductase activity, acting on paired donors, with incorporation or reduction of molecular oxygen"/>
    <property type="evidence" value="ECO:0007669"/>
    <property type="project" value="InterPro"/>
</dbReference>
<dbReference type="InterPro" id="IPR036396">
    <property type="entry name" value="Cyt_P450_sf"/>
</dbReference>
<dbReference type="InterPro" id="IPR002403">
    <property type="entry name" value="Cyt_P450_E_grp-IV"/>
</dbReference>
<evidence type="ECO:0000256" key="8">
    <source>
        <dbReference type="ARBA" id="ARBA00023033"/>
    </source>
</evidence>
<feature type="binding site" description="axial binding residue" evidence="9">
    <location>
        <position position="489"/>
    </location>
    <ligand>
        <name>heme</name>
        <dbReference type="ChEBI" id="CHEBI:30413"/>
    </ligand>
    <ligandPart>
        <name>Fe</name>
        <dbReference type="ChEBI" id="CHEBI:18248"/>
    </ligandPart>
</feature>
<reference evidence="10 11" key="1">
    <citation type="journal article" date="2011" name="PLoS Pathog.">
        <title>Endophytic Life Strategies Decoded by Genome and Transcriptome Analyses of the Mutualistic Root Symbiont Piriformospora indica.</title>
        <authorList>
            <person name="Zuccaro A."/>
            <person name="Lahrmann U."/>
            <person name="Guldener U."/>
            <person name="Langen G."/>
            <person name="Pfiffi S."/>
            <person name="Biedenkopf D."/>
            <person name="Wong P."/>
            <person name="Samans B."/>
            <person name="Grimm C."/>
            <person name="Basiewicz M."/>
            <person name="Murat C."/>
            <person name="Martin F."/>
            <person name="Kogel K.H."/>
        </authorList>
    </citation>
    <scope>NUCLEOTIDE SEQUENCE [LARGE SCALE GENOMIC DNA]</scope>
    <source>
        <strain evidence="10 11">DSM 11827</strain>
    </source>
</reference>
<dbReference type="AlphaFoldDB" id="G4TPZ4"/>
<dbReference type="PANTHER" id="PTHR24305:SF166">
    <property type="entry name" value="CYTOCHROME P450 12A4, MITOCHONDRIAL-RELATED"/>
    <property type="match status" value="1"/>
</dbReference>
<proteinExistence type="inferred from homology"/>
<dbReference type="GO" id="GO:0020037">
    <property type="term" value="F:heme binding"/>
    <property type="evidence" value="ECO:0007669"/>
    <property type="project" value="InterPro"/>
</dbReference>
<evidence type="ECO:0000313" key="10">
    <source>
        <dbReference type="EMBL" id="CCA73387.1"/>
    </source>
</evidence>
<organism evidence="10 11">
    <name type="scientific">Serendipita indica (strain DSM 11827)</name>
    <name type="common">Root endophyte fungus</name>
    <name type="synonym">Piriformospora indica</name>
    <dbReference type="NCBI Taxonomy" id="1109443"/>
    <lineage>
        <taxon>Eukaryota</taxon>
        <taxon>Fungi</taxon>
        <taxon>Dikarya</taxon>
        <taxon>Basidiomycota</taxon>
        <taxon>Agaricomycotina</taxon>
        <taxon>Agaricomycetes</taxon>
        <taxon>Sebacinales</taxon>
        <taxon>Serendipitaceae</taxon>
        <taxon>Serendipita</taxon>
    </lineage>
</organism>
<dbReference type="EMBL" id="CAFZ01000221">
    <property type="protein sequence ID" value="CCA73387.1"/>
    <property type="molecule type" value="Genomic_DNA"/>
</dbReference>
<comment type="cofactor">
    <cofactor evidence="1 9">
        <name>heme</name>
        <dbReference type="ChEBI" id="CHEBI:30413"/>
    </cofactor>
</comment>
<evidence type="ECO:0000256" key="9">
    <source>
        <dbReference type="PIRSR" id="PIRSR602403-1"/>
    </source>
</evidence>
<keyword evidence="6" id="KW-0560">Oxidoreductase</keyword>
<dbReference type="GO" id="GO:0004497">
    <property type="term" value="F:monooxygenase activity"/>
    <property type="evidence" value="ECO:0007669"/>
    <property type="project" value="UniProtKB-KW"/>
</dbReference>
<evidence type="ECO:0000256" key="5">
    <source>
        <dbReference type="ARBA" id="ARBA00022723"/>
    </source>
</evidence>
<dbReference type="HOGENOM" id="CLU_001570_5_11_1"/>
<accession>G4TPZ4</accession>